<evidence type="ECO:0000256" key="5">
    <source>
        <dbReference type="ARBA" id="ARBA00038014"/>
    </source>
</evidence>
<evidence type="ECO:0000313" key="6">
    <source>
        <dbReference type="Ensembl" id="ENSOABP00000002090.1"/>
    </source>
</evidence>
<dbReference type="GO" id="GO:0005879">
    <property type="term" value="C:axonemal microtubule"/>
    <property type="evidence" value="ECO:0007669"/>
    <property type="project" value="InterPro"/>
</dbReference>
<evidence type="ECO:0000256" key="3">
    <source>
        <dbReference type="ARBA" id="ARBA00023212"/>
    </source>
</evidence>
<evidence type="ECO:0000256" key="1">
    <source>
        <dbReference type="ARBA" id="ARBA00004430"/>
    </source>
</evidence>
<dbReference type="GO" id="GO:0035082">
    <property type="term" value="P:axoneme assembly"/>
    <property type="evidence" value="ECO:0007669"/>
    <property type="project" value="InterPro"/>
</dbReference>
<proteinExistence type="inferred from homology"/>
<protein>
    <submittedName>
        <fullName evidence="6">Uncharacterized protein</fullName>
    </submittedName>
</protein>
<dbReference type="Pfam" id="PF14892">
    <property type="entry name" value="PIRC1_2"/>
    <property type="match status" value="1"/>
</dbReference>
<dbReference type="Proteomes" id="UP000472276">
    <property type="component" value="Unassembled WGS sequence"/>
</dbReference>
<evidence type="ECO:0000256" key="4">
    <source>
        <dbReference type="ARBA" id="ARBA00023273"/>
    </source>
</evidence>
<evidence type="ECO:0000313" key="7">
    <source>
        <dbReference type="Proteomes" id="UP000472276"/>
    </source>
</evidence>
<keyword evidence="2" id="KW-0963">Cytoplasm</keyword>
<dbReference type="PANTHER" id="PTHR20899">
    <property type="entry name" value="PIERCE HOMOLOG"/>
    <property type="match status" value="1"/>
</dbReference>
<comment type="similarity">
    <text evidence="5">Belongs to the PIERCE1 family.</text>
</comment>
<gene>
    <name evidence="6" type="primary">pierce1</name>
</gene>
<organism evidence="6 7">
    <name type="scientific">Oreochromis aureus</name>
    <name type="common">Israeli tilapia</name>
    <name type="synonym">Chromis aureus</name>
    <dbReference type="NCBI Taxonomy" id="47969"/>
    <lineage>
        <taxon>Eukaryota</taxon>
        <taxon>Metazoa</taxon>
        <taxon>Chordata</taxon>
        <taxon>Craniata</taxon>
        <taxon>Vertebrata</taxon>
        <taxon>Euteleostomi</taxon>
        <taxon>Actinopterygii</taxon>
        <taxon>Neopterygii</taxon>
        <taxon>Teleostei</taxon>
        <taxon>Neoteleostei</taxon>
        <taxon>Acanthomorphata</taxon>
        <taxon>Ovalentaria</taxon>
        <taxon>Cichlomorphae</taxon>
        <taxon>Cichliformes</taxon>
        <taxon>Cichlidae</taxon>
        <taxon>African cichlids</taxon>
        <taxon>Pseudocrenilabrinae</taxon>
        <taxon>Oreochromini</taxon>
        <taxon>Oreochromis</taxon>
    </lineage>
</organism>
<comment type="subcellular location">
    <subcellularLocation>
        <location evidence="1">Cytoplasm</location>
        <location evidence="1">Cytoskeleton</location>
        <location evidence="1">Cilium axoneme</location>
    </subcellularLocation>
</comment>
<dbReference type="Ensembl" id="ENSOABT00000002171.2">
    <property type="protein sequence ID" value="ENSOABP00000002090.1"/>
    <property type="gene ID" value="ENSOABG00000001300.2"/>
</dbReference>
<keyword evidence="7" id="KW-1185">Reference proteome</keyword>
<accession>A0A668RHX5</accession>
<dbReference type="AlphaFoldDB" id="A0A668RHX5"/>
<evidence type="ECO:0000256" key="2">
    <source>
        <dbReference type="ARBA" id="ARBA00022490"/>
    </source>
</evidence>
<dbReference type="InterPro" id="IPR026507">
    <property type="entry name" value="PIRC1/2"/>
</dbReference>
<sequence>MNTKILNTKTHRHNLKVRLQTCDFYRTDPDLPHRFNNPDCFHGYEQVKSHPLYRTSNQTYGSKKPTVHEIQTCFTATSRQFSEVMLHSGMFRHHGFNTSVDRSRVMVSTETQHRRANFHYLYHYGNQRSKNDGSSK</sequence>
<reference evidence="6" key="2">
    <citation type="submission" date="2025-09" db="UniProtKB">
        <authorList>
            <consortium name="Ensembl"/>
        </authorList>
    </citation>
    <scope>IDENTIFICATION</scope>
</reference>
<keyword evidence="3" id="KW-0206">Cytoskeleton</keyword>
<reference evidence="6" key="1">
    <citation type="submission" date="2025-08" db="UniProtKB">
        <authorList>
            <consortium name="Ensembl"/>
        </authorList>
    </citation>
    <scope>IDENTIFICATION</scope>
</reference>
<name>A0A668RHX5_OREAU</name>
<keyword evidence="4" id="KW-0966">Cell projection</keyword>
<dbReference type="OMA" id="MFRNNTF"/>
<dbReference type="PANTHER" id="PTHR20899:SF1">
    <property type="entry name" value="PIERCER OF MICROTUBULE WALL 1 PROTEIN"/>
    <property type="match status" value="1"/>
</dbReference>